<gene>
    <name evidence="1" type="ORF">JCM19232_3975</name>
</gene>
<reference evidence="1 2" key="2">
    <citation type="submission" date="2015-01" db="EMBL/GenBank/DDBJ databases">
        <authorList>
            <consortium name="NBRP consortium"/>
            <person name="Sawabe T."/>
            <person name="Meirelles P."/>
            <person name="Feng G."/>
            <person name="Sayaka M."/>
            <person name="Hattori M."/>
            <person name="Ohkuma M."/>
        </authorList>
    </citation>
    <scope>NUCLEOTIDE SEQUENCE [LARGE SCALE GENOMIC DNA]</scope>
    <source>
        <strain evidence="1 2">JCM19232</strain>
    </source>
</reference>
<name>A0A0B8PCZ2_9VIBR</name>
<evidence type="ECO:0000313" key="1">
    <source>
        <dbReference type="EMBL" id="GAM61033.1"/>
    </source>
</evidence>
<reference evidence="1 2" key="1">
    <citation type="submission" date="2015-01" db="EMBL/GenBank/DDBJ databases">
        <title>Vibrio sp. C5 JCM 19232 whole genome shotgun sequence.</title>
        <authorList>
            <person name="Sawabe T."/>
            <person name="Meirelles P."/>
            <person name="Feng G."/>
            <person name="Sayaka M."/>
            <person name="Hattori M."/>
            <person name="Ohkuma M."/>
        </authorList>
    </citation>
    <scope>NUCLEOTIDE SEQUENCE [LARGE SCALE GENOMIC DNA]</scope>
    <source>
        <strain evidence="1 2">JCM19232</strain>
    </source>
</reference>
<dbReference type="Proteomes" id="UP000031670">
    <property type="component" value="Unassembled WGS sequence"/>
</dbReference>
<evidence type="ECO:0000313" key="2">
    <source>
        <dbReference type="Proteomes" id="UP000031670"/>
    </source>
</evidence>
<protein>
    <submittedName>
        <fullName evidence="1">Uncharacterized protein</fullName>
    </submittedName>
</protein>
<organism evidence="1 2">
    <name type="scientific">Vibrio ishigakensis</name>
    <dbReference type="NCBI Taxonomy" id="1481914"/>
    <lineage>
        <taxon>Bacteria</taxon>
        <taxon>Pseudomonadati</taxon>
        <taxon>Pseudomonadota</taxon>
        <taxon>Gammaproteobacteria</taxon>
        <taxon>Vibrionales</taxon>
        <taxon>Vibrionaceae</taxon>
        <taxon>Vibrio</taxon>
    </lineage>
</organism>
<dbReference type="EMBL" id="BBSA01000002">
    <property type="protein sequence ID" value="GAM61033.1"/>
    <property type="molecule type" value="Genomic_DNA"/>
</dbReference>
<dbReference type="AlphaFoldDB" id="A0A0B8PCZ2"/>
<proteinExistence type="predicted"/>
<accession>A0A0B8PCZ2</accession>
<sequence>MFGVLDHKLKKATKLHLIEYKQNNSYANSILNKVHGSTWDILDECLDSCRTIEEKALFSWLLILEWERRYAMKTYDLLTADSIEGLQESHDDALHNAGLKGSVTNKIFDNTLQQLQKYKLNPFSTCFEPI</sequence>
<comment type="caution">
    <text evidence="1">The sequence shown here is derived from an EMBL/GenBank/DDBJ whole genome shotgun (WGS) entry which is preliminary data.</text>
</comment>